<dbReference type="Pfam" id="PF03631">
    <property type="entry name" value="Virul_fac_BrkB"/>
    <property type="match status" value="1"/>
</dbReference>
<evidence type="ECO:0000256" key="4">
    <source>
        <dbReference type="ARBA" id="ARBA00022989"/>
    </source>
</evidence>
<name>A0A0K1PLL1_9BACT</name>
<feature type="transmembrane region" description="Helical" evidence="7">
    <location>
        <begin position="194"/>
        <end position="211"/>
    </location>
</feature>
<evidence type="ECO:0000313" key="8">
    <source>
        <dbReference type="EMBL" id="AKU94004.1"/>
    </source>
</evidence>
<evidence type="ECO:0000256" key="2">
    <source>
        <dbReference type="ARBA" id="ARBA00022475"/>
    </source>
</evidence>
<dbReference type="KEGG" id="llu:AKJ09_00668"/>
<reference evidence="8 9" key="1">
    <citation type="submission" date="2015-08" db="EMBL/GenBank/DDBJ databases">
        <authorList>
            <person name="Babu N.S."/>
            <person name="Beckwith C.J."/>
            <person name="Beseler K.G."/>
            <person name="Brison A."/>
            <person name="Carone J.V."/>
            <person name="Caskin T.P."/>
            <person name="Diamond M."/>
            <person name="Durham M.E."/>
            <person name="Foxe J.M."/>
            <person name="Go M."/>
            <person name="Henderson B.A."/>
            <person name="Jones I.B."/>
            <person name="McGettigan J.A."/>
            <person name="Micheletti S.J."/>
            <person name="Nasrallah M.E."/>
            <person name="Ortiz D."/>
            <person name="Piller C.R."/>
            <person name="Privatt S.R."/>
            <person name="Schneider S.L."/>
            <person name="Sharp S."/>
            <person name="Smith T.C."/>
            <person name="Stanton J.D."/>
            <person name="Ullery H.E."/>
            <person name="Wilson R.J."/>
            <person name="Serrano M.G."/>
            <person name="Buck G."/>
            <person name="Lee V."/>
            <person name="Wang Y."/>
            <person name="Carvalho R."/>
            <person name="Voegtly L."/>
            <person name="Shi R."/>
            <person name="Duckworth R."/>
            <person name="Johnson A."/>
            <person name="Loviza R."/>
            <person name="Walstead R."/>
            <person name="Shah Z."/>
            <person name="Kiflezghi M."/>
            <person name="Wade K."/>
            <person name="Ball S.L."/>
            <person name="Bradley K.W."/>
            <person name="Asai D.J."/>
            <person name="Bowman C.A."/>
            <person name="Russell D.A."/>
            <person name="Pope W.H."/>
            <person name="Jacobs-Sera D."/>
            <person name="Hendrix R.W."/>
            <person name="Hatfull G.F."/>
        </authorList>
    </citation>
    <scope>NUCLEOTIDE SEQUENCE [LARGE SCALE GENOMIC DNA]</scope>
    <source>
        <strain evidence="8 9">DSM 27648</strain>
    </source>
</reference>
<keyword evidence="5 7" id="KW-0472">Membrane</keyword>
<keyword evidence="3 7" id="KW-0812">Transmembrane</keyword>
<feature type="transmembrane region" description="Helical" evidence="7">
    <location>
        <begin position="218"/>
        <end position="243"/>
    </location>
</feature>
<dbReference type="AlphaFoldDB" id="A0A0K1PLL1"/>
<dbReference type="PIRSF" id="PIRSF035875">
    <property type="entry name" value="RNase_BN"/>
    <property type="match status" value="1"/>
</dbReference>
<evidence type="ECO:0000256" key="7">
    <source>
        <dbReference type="SAM" id="Phobius"/>
    </source>
</evidence>
<dbReference type="Proteomes" id="UP000064967">
    <property type="component" value="Chromosome"/>
</dbReference>
<organism evidence="8 9">
    <name type="scientific">Labilithrix luteola</name>
    <dbReference type="NCBI Taxonomy" id="1391654"/>
    <lineage>
        <taxon>Bacteria</taxon>
        <taxon>Pseudomonadati</taxon>
        <taxon>Myxococcota</taxon>
        <taxon>Polyangia</taxon>
        <taxon>Polyangiales</taxon>
        <taxon>Labilitrichaceae</taxon>
        <taxon>Labilithrix</taxon>
    </lineage>
</organism>
<evidence type="ECO:0000256" key="6">
    <source>
        <dbReference type="SAM" id="MobiDB-lite"/>
    </source>
</evidence>
<dbReference type="PANTHER" id="PTHR30213">
    <property type="entry name" value="INNER MEMBRANE PROTEIN YHJD"/>
    <property type="match status" value="1"/>
</dbReference>
<proteinExistence type="predicted"/>
<dbReference type="GO" id="GO:0005886">
    <property type="term" value="C:plasma membrane"/>
    <property type="evidence" value="ECO:0007669"/>
    <property type="project" value="UniProtKB-SubCell"/>
</dbReference>
<dbReference type="PANTHER" id="PTHR30213:SF1">
    <property type="entry name" value="INNER MEMBRANE PROTEIN YHJD"/>
    <property type="match status" value="1"/>
</dbReference>
<evidence type="ECO:0000313" key="9">
    <source>
        <dbReference type="Proteomes" id="UP000064967"/>
    </source>
</evidence>
<feature type="transmembrane region" description="Helical" evidence="7">
    <location>
        <begin position="149"/>
        <end position="174"/>
    </location>
</feature>
<keyword evidence="9" id="KW-1185">Reference proteome</keyword>
<dbReference type="RefSeq" id="WP_146645668.1">
    <property type="nucleotide sequence ID" value="NZ_CP012333.1"/>
</dbReference>
<dbReference type="OrthoDB" id="9797028at2"/>
<feature type="transmembrane region" description="Helical" evidence="7">
    <location>
        <begin position="35"/>
        <end position="58"/>
    </location>
</feature>
<comment type="subcellular location">
    <subcellularLocation>
        <location evidence="1">Cell membrane</location>
        <topology evidence="1">Multi-pass membrane protein</topology>
    </subcellularLocation>
</comment>
<accession>A0A0K1PLL1</accession>
<feature type="region of interest" description="Disordered" evidence="6">
    <location>
        <begin position="294"/>
        <end position="317"/>
    </location>
</feature>
<gene>
    <name evidence="8" type="ORF">AKJ09_00668</name>
</gene>
<evidence type="ECO:0000256" key="5">
    <source>
        <dbReference type="ARBA" id="ARBA00023136"/>
    </source>
</evidence>
<sequence>MIERLRLRARGLFRVLVATAERWTELEGFRRGAAFAYYATFSIFPLLLLTVTVIGFVIGSDEPARIRLLDALADEGTPVRAVLDQTLSAMQQSHSVRGTSAVIGAGALLFSASGAMVELDVTLNFIWGFPPRRGHGVVGTARALVEERLSAFALVGGIGLTMLVSLFMSSVLGVLAQQAPVMATPAILRTMEQAVSLALISGVLACAFHFLPRSRPPFAEVIGGAVLTTTILTIVKTLFALYFARLPGYSAYGVAGGVLALAFWIYVSSQIIFMGATLTSVLCLNPGLLDITPPEAKEKATETETTSDRAQQPRREG</sequence>
<dbReference type="STRING" id="1391654.AKJ09_00668"/>
<keyword evidence="4 7" id="KW-1133">Transmembrane helix</keyword>
<keyword evidence="2" id="KW-1003">Cell membrane</keyword>
<dbReference type="InterPro" id="IPR017039">
    <property type="entry name" value="Virul_fac_BrkB"/>
</dbReference>
<protein>
    <submittedName>
        <fullName evidence="8">Inner membrane protein YihY, formerly thought to be RNase BN</fullName>
    </submittedName>
</protein>
<evidence type="ECO:0000256" key="3">
    <source>
        <dbReference type="ARBA" id="ARBA00022692"/>
    </source>
</evidence>
<feature type="transmembrane region" description="Helical" evidence="7">
    <location>
        <begin position="249"/>
        <end position="267"/>
    </location>
</feature>
<dbReference type="EMBL" id="CP012333">
    <property type="protein sequence ID" value="AKU94004.1"/>
    <property type="molecule type" value="Genomic_DNA"/>
</dbReference>
<evidence type="ECO:0000256" key="1">
    <source>
        <dbReference type="ARBA" id="ARBA00004651"/>
    </source>
</evidence>